<dbReference type="Proteomes" id="UP000245461">
    <property type="component" value="Unassembled WGS sequence"/>
</dbReference>
<evidence type="ECO:0000313" key="1">
    <source>
        <dbReference type="EMBL" id="PWR17706.1"/>
    </source>
</evidence>
<keyword evidence="2" id="KW-1185">Reference proteome</keyword>
<name>A0A317DV17_9PROT</name>
<accession>A0A317DV17</accession>
<proteinExistence type="predicted"/>
<sequence length="144" mass="15149">MAVYFQLGDAVTHRDGDKGRVIRIHGPCPSSHGKQLAYICSLGSRYAICCASDLQFDDNRSELSEGALFAADVTIAINDAAGRSSISKGLQTTIIAGVLGKAIADNWPVETQEEVVRLAASALHQAVASSAMTARSTVKTEGRA</sequence>
<reference evidence="1 2" key="1">
    <citation type="submission" date="2018-05" db="EMBL/GenBank/DDBJ databases">
        <title>Zavarzinia sp. HR-AS.</title>
        <authorList>
            <person name="Lee Y."/>
            <person name="Jeon C.O."/>
        </authorList>
    </citation>
    <scope>NUCLEOTIDE SEQUENCE [LARGE SCALE GENOMIC DNA]</scope>
    <source>
        <strain evidence="1 2">HR-AS</strain>
    </source>
</reference>
<evidence type="ECO:0000313" key="2">
    <source>
        <dbReference type="Proteomes" id="UP000245461"/>
    </source>
</evidence>
<protein>
    <submittedName>
        <fullName evidence="1">Uncharacterized protein</fullName>
    </submittedName>
</protein>
<dbReference type="RefSeq" id="WP_109908079.1">
    <property type="nucleotide sequence ID" value="NZ_QGLE01000021.1"/>
</dbReference>
<organism evidence="1 2">
    <name type="scientific">Zavarzinia aquatilis</name>
    <dbReference type="NCBI Taxonomy" id="2211142"/>
    <lineage>
        <taxon>Bacteria</taxon>
        <taxon>Pseudomonadati</taxon>
        <taxon>Pseudomonadota</taxon>
        <taxon>Alphaproteobacteria</taxon>
        <taxon>Rhodospirillales</taxon>
        <taxon>Zavarziniaceae</taxon>
        <taxon>Zavarzinia</taxon>
    </lineage>
</organism>
<gene>
    <name evidence="1" type="ORF">DKG74_20680</name>
</gene>
<comment type="caution">
    <text evidence="1">The sequence shown here is derived from an EMBL/GenBank/DDBJ whole genome shotgun (WGS) entry which is preliminary data.</text>
</comment>
<dbReference type="EMBL" id="QGLE01000021">
    <property type="protein sequence ID" value="PWR17706.1"/>
    <property type="molecule type" value="Genomic_DNA"/>
</dbReference>
<dbReference type="AlphaFoldDB" id="A0A317DV17"/>